<evidence type="ECO:0000256" key="5">
    <source>
        <dbReference type="PROSITE-ProRule" id="PRU10141"/>
    </source>
</evidence>
<keyword evidence="6" id="KW-0723">Serine/threonine-protein kinase</keyword>
<organism evidence="8 9">
    <name type="scientific">Astrephomene gubernaculifera</name>
    <dbReference type="NCBI Taxonomy" id="47775"/>
    <lineage>
        <taxon>Eukaryota</taxon>
        <taxon>Viridiplantae</taxon>
        <taxon>Chlorophyta</taxon>
        <taxon>core chlorophytes</taxon>
        <taxon>Chlorophyceae</taxon>
        <taxon>CS clade</taxon>
        <taxon>Chlamydomonadales</taxon>
        <taxon>Astrephomenaceae</taxon>
        <taxon>Astrephomene</taxon>
    </lineage>
</organism>
<evidence type="ECO:0000256" key="1">
    <source>
        <dbReference type="ARBA" id="ARBA00022679"/>
    </source>
</evidence>
<dbReference type="GO" id="GO:0004674">
    <property type="term" value="F:protein serine/threonine kinase activity"/>
    <property type="evidence" value="ECO:0007669"/>
    <property type="project" value="UniProtKB-KW"/>
</dbReference>
<keyword evidence="9" id="KW-1185">Reference proteome</keyword>
<protein>
    <recommendedName>
        <fullName evidence="7">Protein kinase domain-containing protein</fullName>
    </recommendedName>
</protein>
<dbReference type="PROSITE" id="PS00107">
    <property type="entry name" value="PROTEIN_KINASE_ATP"/>
    <property type="match status" value="1"/>
</dbReference>
<comment type="similarity">
    <text evidence="6">Belongs to the protein kinase superfamily.</text>
</comment>
<evidence type="ECO:0000256" key="6">
    <source>
        <dbReference type="RuleBase" id="RU000304"/>
    </source>
</evidence>
<dbReference type="PANTHER" id="PTHR27001:SF931">
    <property type="entry name" value="OS11G0664100 PROTEIN"/>
    <property type="match status" value="1"/>
</dbReference>
<gene>
    <name evidence="8" type="ORF">Agub_g9690</name>
</gene>
<dbReference type="SUPFAM" id="SSF56112">
    <property type="entry name" value="Protein kinase-like (PK-like)"/>
    <property type="match status" value="1"/>
</dbReference>
<feature type="non-terminal residue" evidence="8">
    <location>
        <position position="210"/>
    </location>
</feature>
<evidence type="ECO:0000313" key="8">
    <source>
        <dbReference type="EMBL" id="GFR47880.1"/>
    </source>
</evidence>
<dbReference type="PROSITE" id="PS00108">
    <property type="entry name" value="PROTEIN_KINASE_ST"/>
    <property type="match status" value="1"/>
</dbReference>
<dbReference type="AlphaFoldDB" id="A0AAD3DTM4"/>
<feature type="binding site" evidence="5">
    <location>
        <position position="40"/>
    </location>
    <ligand>
        <name>ATP</name>
        <dbReference type="ChEBI" id="CHEBI:30616"/>
    </ligand>
</feature>
<dbReference type="GO" id="GO:0005886">
    <property type="term" value="C:plasma membrane"/>
    <property type="evidence" value="ECO:0007669"/>
    <property type="project" value="TreeGrafter"/>
</dbReference>
<reference evidence="8 9" key="1">
    <citation type="journal article" date="2021" name="Sci. Rep.">
        <title>Genome sequencing of the multicellular alga Astrephomene provides insights into convergent evolution of germ-soma differentiation.</title>
        <authorList>
            <person name="Yamashita S."/>
            <person name="Yamamoto K."/>
            <person name="Matsuzaki R."/>
            <person name="Suzuki S."/>
            <person name="Yamaguchi H."/>
            <person name="Hirooka S."/>
            <person name="Minakuchi Y."/>
            <person name="Miyagishima S."/>
            <person name="Kawachi M."/>
            <person name="Toyoda A."/>
            <person name="Nozaki H."/>
        </authorList>
    </citation>
    <scope>NUCLEOTIDE SEQUENCE [LARGE SCALE GENOMIC DNA]</scope>
    <source>
        <strain evidence="8 9">NIES-4017</strain>
    </source>
</reference>
<feature type="domain" description="Protein kinase" evidence="7">
    <location>
        <begin position="13"/>
        <end position="210"/>
    </location>
</feature>
<dbReference type="InterPro" id="IPR011009">
    <property type="entry name" value="Kinase-like_dom_sf"/>
</dbReference>
<dbReference type="PANTHER" id="PTHR27001">
    <property type="entry name" value="OS01G0253100 PROTEIN"/>
    <property type="match status" value="1"/>
</dbReference>
<evidence type="ECO:0000256" key="4">
    <source>
        <dbReference type="ARBA" id="ARBA00022840"/>
    </source>
</evidence>
<sequence>MRRYRTEDLRNFVRTGTNVGSGSFGTVYHCRDDEKDIAVKITSDRRSYEREVNALLSLHHPNILALKGRGNYSDRQLALVYEFCSSGSLGTAIRNQVLTPEVVMRIAVGVARALTYAHTRNFLHGDLKPGNILLDDHFRPKVGDWGLAVLGNVAPSRGDPRFRDGQHVYTKKSDVYSYGIVLNLMRGACMGHLPQAYHRMEHDCMHPNPH</sequence>
<keyword evidence="1" id="KW-0808">Transferase</keyword>
<name>A0AAD3DTM4_9CHLO</name>
<comment type="caution">
    <text evidence="8">The sequence shown here is derived from an EMBL/GenBank/DDBJ whole genome shotgun (WGS) entry which is preliminary data.</text>
</comment>
<dbReference type="PROSITE" id="PS50011">
    <property type="entry name" value="PROTEIN_KINASE_DOM"/>
    <property type="match status" value="1"/>
</dbReference>
<keyword evidence="3" id="KW-0418">Kinase</keyword>
<evidence type="ECO:0000259" key="7">
    <source>
        <dbReference type="PROSITE" id="PS50011"/>
    </source>
</evidence>
<evidence type="ECO:0000256" key="2">
    <source>
        <dbReference type="ARBA" id="ARBA00022741"/>
    </source>
</evidence>
<dbReference type="Proteomes" id="UP001054857">
    <property type="component" value="Unassembled WGS sequence"/>
</dbReference>
<dbReference type="Pfam" id="PF00069">
    <property type="entry name" value="Pkinase"/>
    <property type="match status" value="1"/>
</dbReference>
<dbReference type="GO" id="GO:0005524">
    <property type="term" value="F:ATP binding"/>
    <property type="evidence" value="ECO:0007669"/>
    <property type="project" value="UniProtKB-UniRule"/>
</dbReference>
<dbReference type="InterPro" id="IPR008271">
    <property type="entry name" value="Ser/Thr_kinase_AS"/>
</dbReference>
<keyword evidence="4 5" id="KW-0067">ATP-binding</keyword>
<accession>A0AAD3DTM4</accession>
<dbReference type="Gene3D" id="1.10.510.10">
    <property type="entry name" value="Transferase(Phosphotransferase) domain 1"/>
    <property type="match status" value="1"/>
</dbReference>
<dbReference type="InterPro" id="IPR017441">
    <property type="entry name" value="Protein_kinase_ATP_BS"/>
</dbReference>
<dbReference type="InterPro" id="IPR000719">
    <property type="entry name" value="Prot_kinase_dom"/>
</dbReference>
<dbReference type="EMBL" id="BMAR01000020">
    <property type="protein sequence ID" value="GFR47880.1"/>
    <property type="molecule type" value="Genomic_DNA"/>
</dbReference>
<evidence type="ECO:0000256" key="3">
    <source>
        <dbReference type="ARBA" id="ARBA00022777"/>
    </source>
</evidence>
<keyword evidence="2 5" id="KW-0547">Nucleotide-binding</keyword>
<evidence type="ECO:0000313" key="9">
    <source>
        <dbReference type="Proteomes" id="UP001054857"/>
    </source>
</evidence>
<proteinExistence type="inferred from homology"/>
<dbReference type="SMART" id="SM00220">
    <property type="entry name" value="S_TKc"/>
    <property type="match status" value="1"/>
</dbReference>